<evidence type="ECO:0000313" key="3">
    <source>
        <dbReference type="Proteomes" id="UP001138997"/>
    </source>
</evidence>
<accession>A0A9X1SYE3</accession>
<sequence length="59" mass="6453">MTEMQTDLGPIQEAPGEREAATAAVRRMAGDDCLDLLQALGLADYKREPGRRRGKPTKP</sequence>
<keyword evidence="3" id="KW-1185">Reference proteome</keyword>
<organism evidence="2 3">
    <name type="scientific">Kineosporia babensis</name>
    <dbReference type="NCBI Taxonomy" id="499548"/>
    <lineage>
        <taxon>Bacteria</taxon>
        <taxon>Bacillati</taxon>
        <taxon>Actinomycetota</taxon>
        <taxon>Actinomycetes</taxon>
        <taxon>Kineosporiales</taxon>
        <taxon>Kineosporiaceae</taxon>
        <taxon>Kineosporia</taxon>
    </lineage>
</organism>
<proteinExistence type="predicted"/>
<name>A0A9X1SYE3_9ACTN</name>
<feature type="region of interest" description="Disordered" evidence="1">
    <location>
        <begin position="1"/>
        <end position="23"/>
    </location>
</feature>
<evidence type="ECO:0000256" key="1">
    <source>
        <dbReference type="SAM" id="MobiDB-lite"/>
    </source>
</evidence>
<comment type="caution">
    <text evidence="2">The sequence shown here is derived from an EMBL/GenBank/DDBJ whole genome shotgun (WGS) entry which is preliminary data.</text>
</comment>
<evidence type="ECO:0000313" key="2">
    <source>
        <dbReference type="EMBL" id="MCD5310918.1"/>
    </source>
</evidence>
<reference evidence="2" key="1">
    <citation type="submission" date="2021-11" db="EMBL/GenBank/DDBJ databases">
        <title>Streptomyces corallinus and Kineosporia corallina sp. nov., two new coral-derived marine actinobacteria.</title>
        <authorList>
            <person name="Buangrab K."/>
            <person name="Sutthacheep M."/>
            <person name="Yeemin T."/>
            <person name="Harunari E."/>
            <person name="Igarashi Y."/>
            <person name="Sripreechasak P."/>
            <person name="Kanchanasin P."/>
            <person name="Tanasupawat S."/>
            <person name="Phongsopitanun W."/>
        </authorList>
    </citation>
    <scope>NUCLEOTIDE SEQUENCE</scope>
    <source>
        <strain evidence="2">JCM 31032</strain>
    </source>
</reference>
<dbReference type="RefSeq" id="WP_231440094.1">
    <property type="nucleotide sequence ID" value="NZ_JAJOMB010000003.1"/>
</dbReference>
<protein>
    <submittedName>
        <fullName evidence="2">Uncharacterized protein</fullName>
    </submittedName>
</protein>
<dbReference type="EMBL" id="JAJOMB010000003">
    <property type="protein sequence ID" value="MCD5310918.1"/>
    <property type="molecule type" value="Genomic_DNA"/>
</dbReference>
<gene>
    <name evidence="2" type="ORF">LR394_08425</name>
</gene>
<dbReference type="AlphaFoldDB" id="A0A9X1SYE3"/>
<dbReference type="Proteomes" id="UP001138997">
    <property type="component" value="Unassembled WGS sequence"/>
</dbReference>